<dbReference type="EMBL" id="JAAABM010000018">
    <property type="protein sequence ID" value="KAF7671972.1"/>
    <property type="molecule type" value="Genomic_DNA"/>
</dbReference>
<sequence>MIGQSPRDGVRAARGMLQKSKHIHNANSRAKAARRAITALQSELRELEALEDDEAPIKDTLDAQIAEIESLRLAVSKEKKRVAWATQTSHSLAAQVKKLEQELLDTGEEARRALADVAIEIAELKQELDEERARCSANGDAKQELEKLKQKLREMCEGPE</sequence>
<feature type="coiled-coil region" evidence="1">
    <location>
        <begin position="96"/>
        <end position="158"/>
    </location>
</feature>
<accession>A0A8H7AZC4</accession>
<dbReference type="RefSeq" id="XP_038782332.1">
    <property type="nucleotide sequence ID" value="XM_038934918.1"/>
</dbReference>
<dbReference type="Proteomes" id="UP000596902">
    <property type="component" value="Unassembled WGS sequence"/>
</dbReference>
<keyword evidence="1" id="KW-0175">Coiled coil</keyword>
<evidence type="ECO:0000256" key="1">
    <source>
        <dbReference type="SAM" id="Coils"/>
    </source>
</evidence>
<evidence type="ECO:0000313" key="2">
    <source>
        <dbReference type="EMBL" id="KAF7671972.1"/>
    </source>
</evidence>
<proteinExistence type="predicted"/>
<comment type="caution">
    <text evidence="2">The sequence shown here is derived from an EMBL/GenBank/DDBJ whole genome shotgun (WGS) entry which is preliminary data.</text>
</comment>
<evidence type="ECO:0000313" key="3">
    <source>
        <dbReference type="Proteomes" id="UP000596902"/>
    </source>
</evidence>
<gene>
    <name evidence="2" type="ORF">GT037_009871</name>
</gene>
<dbReference type="GeneID" id="62208096"/>
<reference evidence="2" key="1">
    <citation type="submission" date="2020-01" db="EMBL/GenBank/DDBJ databases">
        <authorList>
            <person name="Feng Z.H.Z."/>
        </authorList>
    </citation>
    <scope>NUCLEOTIDE SEQUENCE</scope>
    <source>
        <strain evidence="2">CBS107.38</strain>
    </source>
</reference>
<organism evidence="2 3">
    <name type="scientific">Alternaria burnsii</name>
    <dbReference type="NCBI Taxonomy" id="1187904"/>
    <lineage>
        <taxon>Eukaryota</taxon>
        <taxon>Fungi</taxon>
        <taxon>Dikarya</taxon>
        <taxon>Ascomycota</taxon>
        <taxon>Pezizomycotina</taxon>
        <taxon>Dothideomycetes</taxon>
        <taxon>Pleosporomycetidae</taxon>
        <taxon>Pleosporales</taxon>
        <taxon>Pleosporineae</taxon>
        <taxon>Pleosporaceae</taxon>
        <taxon>Alternaria</taxon>
        <taxon>Alternaria sect. Alternaria</taxon>
    </lineage>
</organism>
<feature type="coiled-coil region" evidence="1">
    <location>
        <begin position="23"/>
        <end position="53"/>
    </location>
</feature>
<reference evidence="2" key="2">
    <citation type="submission" date="2020-08" db="EMBL/GenBank/DDBJ databases">
        <title>Draft Genome Sequence of Cumin Blight Pathogen Alternaria burnsii.</title>
        <authorList>
            <person name="Feng Z."/>
        </authorList>
    </citation>
    <scope>NUCLEOTIDE SEQUENCE</scope>
    <source>
        <strain evidence="2">CBS107.38</strain>
    </source>
</reference>
<protein>
    <submittedName>
        <fullName evidence="2">Uncharacterized protein</fullName>
    </submittedName>
</protein>
<name>A0A8H7AZC4_9PLEO</name>
<dbReference type="AlphaFoldDB" id="A0A8H7AZC4"/>
<keyword evidence="3" id="KW-1185">Reference proteome</keyword>